<gene>
    <name evidence="2" type="ORF">F3Y22_tig00110694pilonHSYRG00019</name>
</gene>
<evidence type="ECO:0000259" key="1">
    <source>
        <dbReference type="PROSITE" id="PS50011"/>
    </source>
</evidence>
<dbReference type="PANTHER" id="PTHR48055">
    <property type="entry name" value="LEUCINE-RICH REPEAT RECEPTOR PROTEIN KINASE EMS1"/>
    <property type="match status" value="1"/>
</dbReference>
<dbReference type="InterPro" id="IPR000719">
    <property type="entry name" value="Prot_kinase_dom"/>
</dbReference>
<dbReference type="GO" id="GO:0004672">
    <property type="term" value="F:protein kinase activity"/>
    <property type="evidence" value="ECO:0007669"/>
    <property type="project" value="InterPro"/>
</dbReference>
<feature type="domain" description="Protein kinase" evidence="1">
    <location>
        <begin position="1"/>
        <end position="121"/>
    </location>
</feature>
<evidence type="ECO:0000313" key="2">
    <source>
        <dbReference type="EMBL" id="KAE8695618.1"/>
    </source>
</evidence>
<evidence type="ECO:0000313" key="3">
    <source>
        <dbReference type="Proteomes" id="UP000436088"/>
    </source>
</evidence>
<dbReference type="SUPFAM" id="SSF56112">
    <property type="entry name" value="Protein kinase-like (PK-like)"/>
    <property type="match status" value="1"/>
</dbReference>
<dbReference type="InterPro" id="IPR051564">
    <property type="entry name" value="LRR_receptor-like_kinase"/>
</dbReference>
<dbReference type="Proteomes" id="UP000436088">
    <property type="component" value="Unassembled WGS sequence"/>
</dbReference>
<dbReference type="GO" id="GO:0005524">
    <property type="term" value="F:ATP binding"/>
    <property type="evidence" value="ECO:0007669"/>
    <property type="project" value="InterPro"/>
</dbReference>
<dbReference type="AlphaFoldDB" id="A0A6A2ZUP6"/>
<protein>
    <recommendedName>
        <fullName evidence="1">Protein kinase domain-containing protein</fullName>
    </recommendedName>
</protein>
<proteinExistence type="predicted"/>
<sequence>MAFGLAELLNTSDINETNFMKEDLGELGYVAPEYSATMVASLKGDEFGFGVVLLELVTRQNPLEVNAGGKKDSKGIWWIGLIISQTPAEPKTLSMSLFVEKDTMRTIAVPQNSIKLCQPSVEGTMVNVPGLRVIEKNG</sequence>
<dbReference type="GO" id="GO:0016020">
    <property type="term" value="C:membrane"/>
    <property type="evidence" value="ECO:0007669"/>
    <property type="project" value="TreeGrafter"/>
</dbReference>
<dbReference type="EMBL" id="VEPZ02001077">
    <property type="protein sequence ID" value="KAE8695618.1"/>
    <property type="molecule type" value="Genomic_DNA"/>
</dbReference>
<comment type="caution">
    <text evidence="2">The sequence shown here is derived from an EMBL/GenBank/DDBJ whole genome shotgun (WGS) entry which is preliminary data.</text>
</comment>
<dbReference type="PROSITE" id="PS50011">
    <property type="entry name" value="PROTEIN_KINASE_DOM"/>
    <property type="match status" value="1"/>
</dbReference>
<accession>A0A6A2ZUP6</accession>
<organism evidence="2 3">
    <name type="scientific">Hibiscus syriacus</name>
    <name type="common">Rose of Sharon</name>
    <dbReference type="NCBI Taxonomy" id="106335"/>
    <lineage>
        <taxon>Eukaryota</taxon>
        <taxon>Viridiplantae</taxon>
        <taxon>Streptophyta</taxon>
        <taxon>Embryophyta</taxon>
        <taxon>Tracheophyta</taxon>
        <taxon>Spermatophyta</taxon>
        <taxon>Magnoliopsida</taxon>
        <taxon>eudicotyledons</taxon>
        <taxon>Gunneridae</taxon>
        <taxon>Pentapetalae</taxon>
        <taxon>rosids</taxon>
        <taxon>malvids</taxon>
        <taxon>Malvales</taxon>
        <taxon>Malvaceae</taxon>
        <taxon>Malvoideae</taxon>
        <taxon>Hibiscus</taxon>
    </lineage>
</organism>
<dbReference type="Gene3D" id="1.10.510.10">
    <property type="entry name" value="Transferase(Phosphotransferase) domain 1"/>
    <property type="match status" value="1"/>
</dbReference>
<reference evidence="2" key="1">
    <citation type="submission" date="2019-09" db="EMBL/GenBank/DDBJ databases">
        <title>Draft genome information of white flower Hibiscus syriacus.</title>
        <authorList>
            <person name="Kim Y.-M."/>
        </authorList>
    </citation>
    <scope>NUCLEOTIDE SEQUENCE [LARGE SCALE GENOMIC DNA]</scope>
    <source>
        <strain evidence="2">YM2019G1</strain>
    </source>
</reference>
<keyword evidence="3" id="KW-1185">Reference proteome</keyword>
<dbReference type="PANTHER" id="PTHR48055:SF60">
    <property type="entry name" value="INACTIVE LRR RECEPTOR-LIKE SERINE_THREONINE-PROTEIN KINASE BIR2 ISOFORM X2"/>
    <property type="match status" value="1"/>
</dbReference>
<name>A0A6A2ZUP6_HIBSY</name>
<dbReference type="InterPro" id="IPR011009">
    <property type="entry name" value="Kinase-like_dom_sf"/>
</dbReference>